<comment type="caution">
    <text evidence="13">The sequence shown here is derived from an EMBL/GenBank/DDBJ whole genome shotgun (WGS) entry which is preliminary data.</text>
</comment>
<evidence type="ECO:0000313" key="13">
    <source>
        <dbReference type="EMBL" id="CAH3147389.1"/>
    </source>
</evidence>
<proteinExistence type="inferred from homology"/>
<dbReference type="InterPro" id="IPR016192">
    <property type="entry name" value="APOBEC/CMP_deaminase_Zn-bd"/>
</dbReference>
<comment type="catalytic activity">
    <reaction evidence="10">
        <text>cytidine + H2O + H(+) = uridine + NH4(+)</text>
        <dbReference type="Rhea" id="RHEA:16069"/>
        <dbReference type="ChEBI" id="CHEBI:15377"/>
        <dbReference type="ChEBI" id="CHEBI:15378"/>
        <dbReference type="ChEBI" id="CHEBI:16704"/>
        <dbReference type="ChEBI" id="CHEBI:17562"/>
        <dbReference type="ChEBI" id="CHEBI:28938"/>
        <dbReference type="EC" id="3.5.4.5"/>
    </reaction>
</comment>
<keyword evidence="3" id="KW-0479">Metal-binding</keyword>
<evidence type="ECO:0000256" key="5">
    <source>
        <dbReference type="ARBA" id="ARBA00022801"/>
    </source>
</evidence>
<dbReference type="PANTHER" id="PTHR11086:SF14">
    <property type="entry name" value="CYTIDINE AND DCMP DEAMINASE DOMAIN-CONTAINING PROTEIN 1"/>
    <property type="match status" value="1"/>
</dbReference>
<evidence type="ECO:0000256" key="4">
    <source>
        <dbReference type="ARBA" id="ARBA00022737"/>
    </source>
</evidence>
<dbReference type="InterPro" id="IPR015517">
    <property type="entry name" value="dCMP_deaminase-rel"/>
</dbReference>
<dbReference type="InterPro" id="IPR016193">
    <property type="entry name" value="Cytidine_deaminase-like"/>
</dbReference>
<feature type="non-terminal residue" evidence="13">
    <location>
        <position position="350"/>
    </location>
</feature>
<evidence type="ECO:0000256" key="9">
    <source>
        <dbReference type="ARBA" id="ARBA00049252"/>
    </source>
</evidence>
<evidence type="ECO:0000313" key="14">
    <source>
        <dbReference type="Proteomes" id="UP001159405"/>
    </source>
</evidence>
<keyword evidence="14" id="KW-1185">Reference proteome</keyword>
<accession>A0ABN8PNV2</accession>
<evidence type="ECO:0000256" key="6">
    <source>
        <dbReference type="ARBA" id="ARBA00022833"/>
    </source>
</evidence>
<dbReference type="InterPro" id="IPR002125">
    <property type="entry name" value="CMP_dCMP_dom"/>
</dbReference>
<feature type="compositionally biased region" description="Basic and acidic residues" evidence="11">
    <location>
        <begin position="174"/>
        <end position="186"/>
    </location>
</feature>
<organism evidence="13 14">
    <name type="scientific">Porites lobata</name>
    <dbReference type="NCBI Taxonomy" id="104759"/>
    <lineage>
        <taxon>Eukaryota</taxon>
        <taxon>Metazoa</taxon>
        <taxon>Cnidaria</taxon>
        <taxon>Anthozoa</taxon>
        <taxon>Hexacorallia</taxon>
        <taxon>Scleractinia</taxon>
        <taxon>Fungiina</taxon>
        <taxon>Poritidae</taxon>
        <taxon>Porites</taxon>
    </lineage>
</organism>
<comment type="catalytic activity">
    <reaction evidence="9">
        <text>2'-deoxycytidine + H2O + H(+) = 2'-deoxyuridine + NH4(+)</text>
        <dbReference type="Rhea" id="RHEA:13433"/>
        <dbReference type="ChEBI" id="CHEBI:15377"/>
        <dbReference type="ChEBI" id="CHEBI:15378"/>
        <dbReference type="ChEBI" id="CHEBI:15698"/>
        <dbReference type="ChEBI" id="CHEBI:16450"/>
        <dbReference type="ChEBI" id="CHEBI:28938"/>
        <dbReference type="EC" id="3.5.4.5"/>
    </reaction>
</comment>
<reference evidence="13 14" key="1">
    <citation type="submission" date="2022-05" db="EMBL/GenBank/DDBJ databases">
        <authorList>
            <consortium name="Genoscope - CEA"/>
            <person name="William W."/>
        </authorList>
    </citation>
    <scope>NUCLEOTIDE SEQUENCE [LARGE SCALE GENOMIC DNA]</scope>
</reference>
<feature type="domain" description="CMP/dCMP-type deaminase" evidence="12">
    <location>
        <begin position="15"/>
        <end position="121"/>
    </location>
</feature>
<evidence type="ECO:0000256" key="7">
    <source>
        <dbReference type="ARBA" id="ARBA00040574"/>
    </source>
</evidence>
<keyword evidence="5" id="KW-0378">Hydrolase</keyword>
<dbReference type="PROSITE" id="PS00903">
    <property type="entry name" value="CYT_DCMP_DEAMINASES_1"/>
    <property type="match status" value="1"/>
</dbReference>
<gene>
    <name evidence="13" type="ORF">PLOB_00046077</name>
</gene>
<dbReference type="Pfam" id="PF00383">
    <property type="entry name" value="dCMP_cyt_deam_1"/>
    <property type="match status" value="2"/>
</dbReference>
<comment type="similarity">
    <text evidence="1">Belongs to the cytidine and deoxycytidylate deaminase family.</text>
</comment>
<dbReference type="PANTHER" id="PTHR11086">
    <property type="entry name" value="DEOXYCYTIDYLATE DEAMINASE-RELATED"/>
    <property type="match status" value="1"/>
</dbReference>
<evidence type="ECO:0000256" key="3">
    <source>
        <dbReference type="ARBA" id="ARBA00022723"/>
    </source>
</evidence>
<keyword evidence="4" id="KW-0677">Repeat</keyword>
<protein>
    <recommendedName>
        <fullName evidence="7">Cytidine and dCMP deaminase domain-containing protein 1</fullName>
        <ecNumber evidence="2">3.5.4.5</ecNumber>
    </recommendedName>
    <alternativeName>
        <fullName evidence="8">Cytidine deaminase</fullName>
    </alternativeName>
</protein>
<evidence type="ECO:0000256" key="1">
    <source>
        <dbReference type="ARBA" id="ARBA00006576"/>
    </source>
</evidence>
<feature type="compositionally biased region" description="Basic and acidic residues" evidence="11">
    <location>
        <begin position="194"/>
        <end position="229"/>
    </location>
</feature>
<dbReference type="Proteomes" id="UP001159405">
    <property type="component" value="Unassembled WGS sequence"/>
</dbReference>
<feature type="region of interest" description="Disordered" evidence="11">
    <location>
        <begin position="174"/>
        <end position="229"/>
    </location>
</feature>
<dbReference type="SUPFAM" id="SSF53927">
    <property type="entry name" value="Cytidine deaminase-like"/>
    <property type="match status" value="2"/>
</dbReference>
<feature type="non-terminal residue" evidence="13">
    <location>
        <position position="1"/>
    </location>
</feature>
<name>A0ABN8PNV2_9CNID</name>
<evidence type="ECO:0000259" key="12">
    <source>
        <dbReference type="PROSITE" id="PS51747"/>
    </source>
</evidence>
<sequence>RISKEDLYVLLALFMEDFPLKTEDEQGQDKKYRKVGAALVLPNDKIFAIDYTHNGVHGVARLLMEHQDVVEDCKIFVSRKPCSLCTKLLVQSKVKEIFYLPMEPEYLGDEQLMVDELFRVSAISQKVFVPGAGLKEVVKIKQEYDIPTEQQQDKDTLLTKYWKEDWFNDVKDKLPYDPKQKEKTTDSKQTLNGDESKTFDRNQEQESKQAVGRDKGDETEPFDPQKYETDRKQAAVFATLARFLAERTDDPKTGVGAVIVDKNRKVVGLGWNGFPTKAVYGQFPRASDKNKSVPGKKYPYIIHAEQNALLMRNTKSITGGILFVTKTPCHECTPLLEMQGIKTVVLGTKR</sequence>
<feature type="domain" description="CMP/dCMP-type deaminase" evidence="12">
    <location>
        <begin position="232"/>
        <end position="350"/>
    </location>
</feature>
<evidence type="ECO:0000256" key="11">
    <source>
        <dbReference type="SAM" id="MobiDB-lite"/>
    </source>
</evidence>
<keyword evidence="6" id="KW-0862">Zinc</keyword>
<dbReference type="PROSITE" id="PS51747">
    <property type="entry name" value="CYT_DCMP_DEAMINASES_2"/>
    <property type="match status" value="2"/>
</dbReference>
<dbReference type="EC" id="3.5.4.5" evidence="2"/>
<evidence type="ECO:0000256" key="10">
    <source>
        <dbReference type="ARBA" id="ARBA00049558"/>
    </source>
</evidence>
<evidence type="ECO:0000256" key="8">
    <source>
        <dbReference type="ARBA" id="ARBA00041919"/>
    </source>
</evidence>
<evidence type="ECO:0000256" key="2">
    <source>
        <dbReference type="ARBA" id="ARBA00012783"/>
    </source>
</evidence>
<dbReference type="Gene3D" id="3.40.140.10">
    <property type="entry name" value="Cytidine Deaminase, domain 2"/>
    <property type="match status" value="2"/>
</dbReference>
<dbReference type="EMBL" id="CALNXK010000081">
    <property type="protein sequence ID" value="CAH3147389.1"/>
    <property type="molecule type" value="Genomic_DNA"/>
</dbReference>